<dbReference type="AlphaFoldDB" id="A0A7K3WCX5"/>
<dbReference type="GO" id="GO:0008168">
    <property type="term" value="F:methyltransferase activity"/>
    <property type="evidence" value="ECO:0007669"/>
    <property type="project" value="UniProtKB-KW"/>
</dbReference>
<dbReference type="InterPro" id="IPR029063">
    <property type="entry name" value="SAM-dependent_MTases_sf"/>
</dbReference>
<dbReference type="GO" id="GO:0032259">
    <property type="term" value="P:methylation"/>
    <property type="evidence" value="ECO:0007669"/>
    <property type="project" value="UniProtKB-KW"/>
</dbReference>
<organism evidence="1 2">
    <name type="scientific">Goekera deserti</name>
    <dbReference type="NCBI Taxonomy" id="2497753"/>
    <lineage>
        <taxon>Bacteria</taxon>
        <taxon>Bacillati</taxon>
        <taxon>Actinomycetota</taxon>
        <taxon>Actinomycetes</taxon>
        <taxon>Geodermatophilales</taxon>
        <taxon>Geodermatophilaceae</taxon>
        <taxon>Goekera</taxon>
    </lineage>
</organism>
<comment type="caution">
    <text evidence="1">The sequence shown here is derived from an EMBL/GenBank/DDBJ whole genome shotgun (WGS) entry which is preliminary data.</text>
</comment>
<reference evidence="1 2" key="1">
    <citation type="submission" date="2020-02" db="EMBL/GenBank/DDBJ databases">
        <title>The whole genome sequence of CPCC 205119.</title>
        <authorList>
            <person name="Jiang Z."/>
        </authorList>
    </citation>
    <scope>NUCLEOTIDE SEQUENCE [LARGE SCALE GENOMIC DNA]</scope>
    <source>
        <strain evidence="1 2">CPCC 205119</strain>
    </source>
</reference>
<dbReference type="EMBL" id="JAAGWK010000009">
    <property type="protein sequence ID" value="NEL53630.1"/>
    <property type="molecule type" value="Genomic_DNA"/>
</dbReference>
<dbReference type="Proteomes" id="UP000470470">
    <property type="component" value="Unassembled WGS sequence"/>
</dbReference>
<evidence type="ECO:0000313" key="2">
    <source>
        <dbReference type="Proteomes" id="UP000470470"/>
    </source>
</evidence>
<keyword evidence="2" id="KW-1185">Reference proteome</keyword>
<gene>
    <name evidence="1" type="ORF">G1H19_06375</name>
</gene>
<dbReference type="RefSeq" id="WP_162392615.1">
    <property type="nucleotide sequence ID" value="NZ_JAABOZ010000002.1"/>
</dbReference>
<keyword evidence="1" id="KW-0808">Transferase</keyword>
<keyword evidence="1" id="KW-0489">Methyltransferase</keyword>
<name>A0A7K3WCX5_9ACTN</name>
<dbReference type="SUPFAM" id="SSF53335">
    <property type="entry name" value="S-adenosyl-L-methionine-dependent methyltransferases"/>
    <property type="match status" value="1"/>
</dbReference>
<protein>
    <submittedName>
        <fullName evidence="1">Class I SAM-dependent methyltransferase</fullName>
    </submittedName>
</protein>
<dbReference type="Gene3D" id="3.40.50.150">
    <property type="entry name" value="Vaccinia Virus protein VP39"/>
    <property type="match status" value="1"/>
</dbReference>
<evidence type="ECO:0000313" key="1">
    <source>
        <dbReference type="EMBL" id="NEL53630.1"/>
    </source>
</evidence>
<sequence>MLVTSRSFAEYEAFFALTPADLSGRVLDCSAGASGFAAVANARGGRVTAVDPAYAAGVAGVLMESAPATARGAAVVRDHEDRFVWHWYGSRERREELRRDARAAFERDLRAHPGRYLAGALPRLPLADGSADLALCSHLLFTWSDVFDEAWHEAALTELLRVARQVRVFPLVVQATGDAVGFLPQLLDRLQARGHRVDVVPVPYEFQRGADHMLAVTRG</sequence>
<proteinExistence type="predicted"/>
<accession>A0A7K3WCX5</accession>